<dbReference type="AlphaFoldDB" id="A0A318MBW8"/>
<comment type="subcellular location">
    <subcellularLocation>
        <location evidence="1">Membrane</location>
        <topology evidence="1">Multi-pass membrane protein</topology>
    </subcellularLocation>
</comment>
<dbReference type="GO" id="GO:0015184">
    <property type="term" value="F:L-cystine transmembrane transporter activity"/>
    <property type="evidence" value="ECO:0007669"/>
    <property type="project" value="TreeGrafter"/>
</dbReference>
<reference evidence="10 11" key="1">
    <citation type="submission" date="2018-05" db="EMBL/GenBank/DDBJ databases">
        <title>Reference genomes for bee gut microbiota database.</title>
        <authorList>
            <person name="Ellegaard K.M."/>
        </authorList>
    </citation>
    <scope>NUCLEOTIDE SEQUENCE [LARGE SCALE GENOMIC DNA]</scope>
    <source>
        <strain evidence="10 11">ESL0200</strain>
    </source>
</reference>
<feature type="transmembrane region" description="Helical" evidence="9">
    <location>
        <begin position="36"/>
        <end position="56"/>
    </location>
</feature>
<feature type="transmembrane region" description="Helical" evidence="9">
    <location>
        <begin position="241"/>
        <end position="266"/>
    </location>
</feature>
<proteinExistence type="inferred from homology"/>
<dbReference type="SUPFAM" id="SSF118215">
    <property type="entry name" value="Proton glutamate symport protein"/>
    <property type="match status" value="1"/>
</dbReference>
<evidence type="ECO:0000256" key="2">
    <source>
        <dbReference type="ARBA" id="ARBA00006148"/>
    </source>
</evidence>
<dbReference type="InterPro" id="IPR001991">
    <property type="entry name" value="Na-dicarboxylate_symporter"/>
</dbReference>
<dbReference type="Gene3D" id="1.10.3860.10">
    <property type="entry name" value="Sodium:dicarboxylate symporter"/>
    <property type="match status" value="1"/>
</dbReference>
<evidence type="ECO:0000256" key="6">
    <source>
        <dbReference type="ARBA" id="ARBA00022989"/>
    </source>
</evidence>
<evidence type="ECO:0000313" key="10">
    <source>
        <dbReference type="EMBL" id="PXY85677.1"/>
    </source>
</evidence>
<evidence type="ECO:0000256" key="4">
    <source>
        <dbReference type="ARBA" id="ARBA00022448"/>
    </source>
</evidence>
<keyword evidence="5 9" id="KW-0812">Transmembrane</keyword>
<keyword evidence="4" id="KW-0813">Transport</keyword>
<feature type="transmembrane region" description="Helical" evidence="9">
    <location>
        <begin position="352"/>
        <end position="369"/>
    </location>
</feature>
<dbReference type="GO" id="GO:0015293">
    <property type="term" value="F:symporter activity"/>
    <property type="evidence" value="ECO:0007669"/>
    <property type="project" value="InterPro"/>
</dbReference>
<evidence type="ECO:0000256" key="1">
    <source>
        <dbReference type="ARBA" id="ARBA00004141"/>
    </source>
</evidence>
<keyword evidence="6 9" id="KW-1133">Transmembrane helix</keyword>
<accession>A0A318MBW8</accession>
<feature type="transmembrane region" description="Helical" evidence="9">
    <location>
        <begin position="6"/>
        <end position="24"/>
    </location>
</feature>
<feature type="transmembrane region" description="Helical" evidence="9">
    <location>
        <begin position="212"/>
        <end position="229"/>
    </location>
</feature>
<dbReference type="InterPro" id="IPR036458">
    <property type="entry name" value="Na:dicarbo_symporter_sf"/>
</dbReference>
<evidence type="ECO:0000256" key="5">
    <source>
        <dbReference type="ARBA" id="ARBA00022692"/>
    </source>
</evidence>
<evidence type="ECO:0000256" key="8">
    <source>
        <dbReference type="ARBA" id="ARBA00031293"/>
    </source>
</evidence>
<evidence type="ECO:0000313" key="11">
    <source>
        <dbReference type="Proteomes" id="UP000247744"/>
    </source>
</evidence>
<dbReference type="PRINTS" id="PR00173">
    <property type="entry name" value="EDTRNSPORT"/>
</dbReference>
<dbReference type="Pfam" id="PF00375">
    <property type="entry name" value="SDF"/>
    <property type="match status" value="1"/>
</dbReference>
<keyword evidence="7 9" id="KW-0472">Membrane</keyword>
<feature type="transmembrane region" description="Helical" evidence="9">
    <location>
        <begin position="68"/>
        <end position="89"/>
    </location>
</feature>
<name>A0A318MBW8_9BIFI</name>
<gene>
    <name evidence="10" type="ORF">DKK75_00395</name>
</gene>
<feature type="transmembrane region" description="Helical" evidence="9">
    <location>
        <begin position="160"/>
        <end position="179"/>
    </location>
</feature>
<evidence type="ECO:0000256" key="9">
    <source>
        <dbReference type="SAM" id="Phobius"/>
    </source>
</evidence>
<feature type="transmembrane region" description="Helical" evidence="9">
    <location>
        <begin position="101"/>
        <end position="122"/>
    </location>
</feature>
<comment type="caution">
    <text evidence="10">The sequence shown here is derived from an EMBL/GenBank/DDBJ whole genome shotgun (WGS) entry which is preliminary data.</text>
</comment>
<dbReference type="GO" id="GO:0005886">
    <property type="term" value="C:plasma membrane"/>
    <property type="evidence" value="ECO:0007669"/>
    <property type="project" value="TreeGrafter"/>
</dbReference>
<sequence>MSETSWDWAALIVVVILFAGLALLSRKTKVNFSWRVIIATVLGILVGVGFSGHTTYVGAFGNVWSEVISALVVPLLLFSIIASIGRIGGSGRLKNISLKTIVLLLVNTFTAAVIALVLGLLFQVGKGFDQALPKGAKPHEVPGVVDTLIGLFPSNLADNWAHNQVIPVVIFAILLAVSLNKAASTSRGEQSVAPFKAFVEAGNVVLSKATQIVVGFTPYAVLSLIAAAIGRSNLKSLLPLLAVLLVAYLGLAIQLFLVQPLILALVGRVNPLPFFRSLWPAGVVAFTSESSIGTIPVTVRQLRSAGVPEETASFVASLGANLGMPGCAGLWPVLLAVFAINAQGIPYTPLRFALLIVFALVVSVGTVGVPGTATITATSLFTAAGLPVPFIAIMQPISQLVDMGRTLVNVAGAANTAVIVARTENELDLDLYQGRKVFDDQDIEEDKEMQQAED</sequence>
<organism evidence="10 11">
    <name type="scientific">Bifidobacterium asteroides</name>
    <dbReference type="NCBI Taxonomy" id="1684"/>
    <lineage>
        <taxon>Bacteria</taxon>
        <taxon>Bacillati</taxon>
        <taxon>Actinomycetota</taxon>
        <taxon>Actinomycetes</taxon>
        <taxon>Bifidobacteriales</taxon>
        <taxon>Bifidobacteriaceae</taxon>
        <taxon>Bifidobacterium</taxon>
    </lineage>
</organism>
<feature type="transmembrane region" description="Helical" evidence="9">
    <location>
        <begin position="319"/>
        <end position="340"/>
    </location>
</feature>
<feature type="transmembrane region" description="Helical" evidence="9">
    <location>
        <begin position="375"/>
        <end position="394"/>
    </location>
</feature>
<evidence type="ECO:0000256" key="3">
    <source>
        <dbReference type="ARBA" id="ARBA00022031"/>
    </source>
</evidence>
<protein>
    <recommendedName>
        <fullName evidence="3">L-cystine uptake protein TcyP</fullName>
    </recommendedName>
    <alternativeName>
        <fullName evidence="8">Transporter of cystine TcyP</fullName>
    </alternativeName>
</protein>
<dbReference type="OrthoDB" id="9766690at2"/>
<dbReference type="Proteomes" id="UP000247744">
    <property type="component" value="Unassembled WGS sequence"/>
</dbReference>
<dbReference type="PANTHER" id="PTHR42865:SF5">
    <property type="entry name" value="L-CYSTINE TRANSPORTER TCYP"/>
    <property type="match status" value="1"/>
</dbReference>
<dbReference type="PANTHER" id="PTHR42865">
    <property type="entry name" value="PROTON/GLUTAMATE-ASPARTATE SYMPORTER"/>
    <property type="match status" value="1"/>
</dbReference>
<evidence type="ECO:0000256" key="7">
    <source>
        <dbReference type="ARBA" id="ARBA00023136"/>
    </source>
</evidence>
<dbReference type="EMBL" id="QGLL01000001">
    <property type="protein sequence ID" value="PXY85677.1"/>
    <property type="molecule type" value="Genomic_DNA"/>
</dbReference>
<comment type="similarity">
    <text evidence="2">Belongs to the dicarboxylate/amino acid:cation symporter (DAACS) (TC 2.A.23) family.</text>
</comment>
<dbReference type="RefSeq" id="WP_110451502.1">
    <property type="nucleotide sequence ID" value="NZ_QGLL01000001.1"/>
</dbReference>